<protein>
    <submittedName>
        <fullName evidence="1">Uncharacterized protein</fullName>
    </submittedName>
</protein>
<dbReference type="EMBL" id="JYNE01000005">
    <property type="protein sequence ID" value="KNH03531.1"/>
    <property type="molecule type" value="Genomic_DNA"/>
</dbReference>
<gene>
    <name evidence="1" type="ORF">J121_506</name>
</gene>
<sequence length="46" mass="5581">MDPLRSRAHPGTRMAIRQEWEARAKRGLNRPWWCVKRDQRSPRIPL</sequence>
<dbReference type="AlphaFoldDB" id="A0A0L1KI43"/>
<evidence type="ECO:0000313" key="2">
    <source>
        <dbReference type="Proteomes" id="UP000037446"/>
    </source>
</evidence>
<evidence type="ECO:0000313" key="1">
    <source>
        <dbReference type="EMBL" id="KNH03531.1"/>
    </source>
</evidence>
<comment type="caution">
    <text evidence="1">The sequence shown here is derived from an EMBL/GenBank/DDBJ whole genome shotgun (WGS) entry which is preliminary data.</text>
</comment>
<organism evidence="1 2">
    <name type="scientific">Qipengyuania citrea LAMA 915</name>
    <dbReference type="NCBI Taxonomy" id="1306953"/>
    <lineage>
        <taxon>Bacteria</taxon>
        <taxon>Pseudomonadati</taxon>
        <taxon>Pseudomonadota</taxon>
        <taxon>Alphaproteobacteria</taxon>
        <taxon>Sphingomonadales</taxon>
        <taxon>Erythrobacteraceae</taxon>
        <taxon>Qipengyuania</taxon>
    </lineage>
</organism>
<dbReference type="Proteomes" id="UP000037446">
    <property type="component" value="Unassembled WGS sequence"/>
</dbReference>
<accession>A0A0L1KI43</accession>
<proteinExistence type="predicted"/>
<name>A0A0L1KI43_9SPHN</name>
<reference evidence="1" key="1">
    <citation type="submission" date="2015-02" db="EMBL/GenBank/DDBJ databases">
        <authorList>
            <person name="Chooi Y.-H."/>
        </authorList>
    </citation>
    <scope>NUCLEOTIDE SEQUENCE [LARGE SCALE GENOMIC DNA]</scope>
    <source>
        <strain evidence="1">LAMA 915</strain>
    </source>
</reference>